<feature type="domain" description="UBP-type" evidence="15">
    <location>
        <begin position="171"/>
        <end position="279"/>
    </location>
</feature>
<dbReference type="SUPFAM" id="SSF46934">
    <property type="entry name" value="UBA-like"/>
    <property type="match status" value="1"/>
</dbReference>
<keyword evidence="3 11" id="KW-0645">Protease</keyword>
<dbReference type="InterPro" id="IPR038765">
    <property type="entry name" value="Papain-like_cys_pep_sf"/>
</dbReference>
<dbReference type="CDD" id="cd14386">
    <property type="entry name" value="UBA2_UBP5"/>
    <property type="match status" value="1"/>
</dbReference>
<evidence type="ECO:0000256" key="6">
    <source>
        <dbReference type="ARBA" id="ARBA00022771"/>
    </source>
</evidence>
<dbReference type="Pfam" id="PF17807">
    <property type="entry name" value="zf-UBP_var"/>
    <property type="match status" value="1"/>
</dbReference>
<dbReference type="PIRSF" id="PIRSF016308">
    <property type="entry name" value="UBP"/>
    <property type="match status" value="1"/>
</dbReference>
<dbReference type="PANTHER" id="PTHR21646:SF10">
    <property type="entry name" value="UBIQUITIN CARBOXYL-TERMINAL HYDROLASE 14"/>
    <property type="match status" value="1"/>
</dbReference>
<dbReference type="PANTHER" id="PTHR21646">
    <property type="entry name" value="UBIQUITIN CARBOXYL-TERMINAL HYDROLASE"/>
    <property type="match status" value="1"/>
</dbReference>
<evidence type="ECO:0000256" key="11">
    <source>
        <dbReference type="PIRNR" id="PIRNR016308"/>
    </source>
</evidence>
<dbReference type="CDD" id="cd02658">
    <property type="entry name" value="Peptidase_C19B"/>
    <property type="match status" value="1"/>
</dbReference>
<dbReference type="EC" id="3.4.19.12" evidence="11"/>
<dbReference type="Pfam" id="PF00443">
    <property type="entry name" value="UCH"/>
    <property type="match status" value="1"/>
</dbReference>
<dbReference type="InterPro" id="IPR013083">
    <property type="entry name" value="Znf_RING/FYVE/PHD"/>
</dbReference>
<accession>A0ABP0FXH4</accession>
<dbReference type="PROSITE" id="PS50030">
    <property type="entry name" value="UBA"/>
    <property type="match status" value="2"/>
</dbReference>
<dbReference type="Pfam" id="PF02148">
    <property type="entry name" value="zf-UBP"/>
    <property type="match status" value="1"/>
</dbReference>
<comment type="similarity">
    <text evidence="2 11">Belongs to the peptidase C19 family.</text>
</comment>
<evidence type="ECO:0000256" key="12">
    <source>
        <dbReference type="PROSITE-ProRule" id="PRU00502"/>
    </source>
</evidence>
<comment type="caution">
    <text evidence="16">The sequence shown here is derived from an EMBL/GenBank/DDBJ whole genome shotgun (WGS) entry which is preliminary data.</text>
</comment>
<evidence type="ECO:0000313" key="16">
    <source>
        <dbReference type="EMBL" id="CAK8682665.1"/>
    </source>
</evidence>
<dbReference type="PROSITE" id="PS50271">
    <property type="entry name" value="ZF_UBP"/>
    <property type="match status" value="1"/>
</dbReference>
<dbReference type="EMBL" id="CAWYQH010000096">
    <property type="protein sequence ID" value="CAK8682665.1"/>
    <property type="molecule type" value="Genomic_DNA"/>
</dbReference>
<dbReference type="InterPro" id="IPR018200">
    <property type="entry name" value="USP_CS"/>
</dbReference>
<dbReference type="Pfam" id="PF00627">
    <property type="entry name" value="UBA"/>
    <property type="match status" value="2"/>
</dbReference>
<keyword evidence="9 11" id="KW-0788">Thiol protease</keyword>
<name>A0ABP0FXH4_CLALP</name>
<keyword evidence="4 11" id="KW-0479">Metal-binding</keyword>
<dbReference type="Proteomes" id="UP001642483">
    <property type="component" value="Unassembled WGS sequence"/>
</dbReference>
<evidence type="ECO:0000256" key="3">
    <source>
        <dbReference type="ARBA" id="ARBA00022670"/>
    </source>
</evidence>
<dbReference type="InterPro" id="IPR009060">
    <property type="entry name" value="UBA-like_sf"/>
</dbReference>
<gene>
    <name evidence="16" type="ORF">CVLEPA_LOCUS13310</name>
</gene>
<dbReference type="InterPro" id="IPR050185">
    <property type="entry name" value="Ub_carboxyl-term_hydrolase"/>
</dbReference>
<dbReference type="Gene3D" id="3.90.70.10">
    <property type="entry name" value="Cysteine proteinases"/>
    <property type="match status" value="1"/>
</dbReference>
<evidence type="ECO:0000256" key="8">
    <source>
        <dbReference type="ARBA" id="ARBA00022801"/>
    </source>
</evidence>
<dbReference type="InterPro" id="IPR015940">
    <property type="entry name" value="UBA"/>
</dbReference>
<dbReference type="SMART" id="SM00290">
    <property type="entry name" value="ZnF_UBP"/>
    <property type="match status" value="1"/>
</dbReference>
<proteinExistence type="inferred from homology"/>
<dbReference type="SUPFAM" id="SSF57850">
    <property type="entry name" value="RING/U-box"/>
    <property type="match status" value="1"/>
</dbReference>
<feature type="domain" description="UBA" evidence="13">
    <location>
        <begin position="658"/>
        <end position="699"/>
    </location>
</feature>
<evidence type="ECO:0000256" key="10">
    <source>
        <dbReference type="ARBA" id="ARBA00022833"/>
    </source>
</evidence>
<dbReference type="InterPro" id="IPR001394">
    <property type="entry name" value="Peptidase_C19_UCH"/>
</dbReference>
<dbReference type="InterPro" id="IPR028889">
    <property type="entry name" value="USP"/>
</dbReference>
<keyword evidence="17" id="KW-1185">Reference proteome</keyword>
<organism evidence="16 17">
    <name type="scientific">Clavelina lepadiformis</name>
    <name type="common">Light-bulb sea squirt</name>
    <name type="synonym">Ascidia lepadiformis</name>
    <dbReference type="NCBI Taxonomy" id="159417"/>
    <lineage>
        <taxon>Eukaryota</taxon>
        <taxon>Metazoa</taxon>
        <taxon>Chordata</taxon>
        <taxon>Tunicata</taxon>
        <taxon>Ascidiacea</taxon>
        <taxon>Aplousobranchia</taxon>
        <taxon>Clavelinidae</taxon>
        <taxon>Clavelina</taxon>
    </lineage>
</organism>
<evidence type="ECO:0000259" key="13">
    <source>
        <dbReference type="PROSITE" id="PS50030"/>
    </source>
</evidence>
<dbReference type="InterPro" id="IPR041432">
    <property type="entry name" value="UBP13_Znf-UBP_var"/>
</dbReference>
<evidence type="ECO:0000256" key="2">
    <source>
        <dbReference type="ARBA" id="ARBA00009085"/>
    </source>
</evidence>
<feature type="domain" description="UBA" evidence="13">
    <location>
        <begin position="708"/>
        <end position="752"/>
    </location>
</feature>
<evidence type="ECO:0000259" key="15">
    <source>
        <dbReference type="PROSITE" id="PS50271"/>
    </source>
</evidence>
<keyword evidence="5" id="KW-0677">Repeat</keyword>
<feature type="domain" description="USP" evidence="14">
    <location>
        <begin position="323"/>
        <end position="853"/>
    </location>
</feature>
<dbReference type="Gene3D" id="1.10.8.10">
    <property type="entry name" value="DNA helicase RuvA subunit, C-terminal domain"/>
    <property type="match status" value="2"/>
</dbReference>
<dbReference type="Gene3D" id="3.30.40.10">
    <property type="entry name" value="Zinc/RING finger domain, C3HC4 (zinc finger)"/>
    <property type="match status" value="2"/>
</dbReference>
<evidence type="ECO:0000256" key="7">
    <source>
        <dbReference type="ARBA" id="ARBA00022786"/>
    </source>
</evidence>
<dbReference type="SMART" id="SM00165">
    <property type="entry name" value="UBA"/>
    <property type="match status" value="2"/>
</dbReference>
<dbReference type="PROSITE" id="PS00973">
    <property type="entry name" value="USP_2"/>
    <property type="match status" value="1"/>
</dbReference>
<keyword evidence="6 12" id="KW-0863">Zinc-finger</keyword>
<keyword evidence="8 11" id="KW-0378">Hydrolase</keyword>
<reference evidence="16 17" key="1">
    <citation type="submission" date="2024-02" db="EMBL/GenBank/DDBJ databases">
        <authorList>
            <person name="Daric V."/>
            <person name="Darras S."/>
        </authorList>
    </citation>
    <scope>NUCLEOTIDE SEQUENCE [LARGE SCALE GENOMIC DNA]</scope>
</reference>
<keyword evidence="7 11" id="KW-0833">Ubl conjugation pathway</keyword>
<dbReference type="PROSITE" id="PS50235">
    <property type="entry name" value="USP_3"/>
    <property type="match status" value="1"/>
</dbReference>
<comment type="catalytic activity">
    <reaction evidence="1 11">
        <text>Thiol-dependent hydrolysis of ester, thioester, amide, peptide and isopeptide bonds formed by the C-terminal Gly of ubiquitin (a 76-residue protein attached to proteins as an intracellular targeting signal).</text>
        <dbReference type="EC" id="3.4.19.12"/>
    </reaction>
</comment>
<evidence type="ECO:0000313" key="17">
    <source>
        <dbReference type="Proteomes" id="UP001642483"/>
    </source>
</evidence>
<evidence type="ECO:0000259" key="14">
    <source>
        <dbReference type="PROSITE" id="PS50235"/>
    </source>
</evidence>
<keyword evidence="10 11" id="KW-0862">Zinc</keyword>
<dbReference type="SUPFAM" id="SSF54001">
    <property type="entry name" value="Cysteine proteinases"/>
    <property type="match status" value="1"/>
</dbReference>
<evidence type="ECO:0000256" key="9">
    <source>
        <dbReference type="ARBA" id="ARBA00022807"/>
    </source>
</evidence>
<evidence type="ECO:0000256" key="5">
    <source>
        <dbReference type="ARBA" id="ARBA00022737"/>
    </source>
</evidence>
<sequence length="855" mass="95442">MSALDVLSTCLPKVRIPSLGDNVYKEECCISFDTPKSKGGLYICLTTFLSFNEKYVKLYNAVTQNRVFLHIRHTKKVPIETAAQSGSEAPNEKKPKRLAIGVEGGFNPEEDKKIEYDELNTLAILPDFLEIPLDNIEEIPSLVLASVSGVLSSTAVSKKEDILAWDGEIRTVTKHGATLKQLDNGIKIPPGGWKCARCDFVSNLWLNLTDGMILCGRKYFDGTGGNNHAVEYFKETGYPLAVKLGTITASGADVFSYGEDQMVEDPELAKHLSHFGINMMNMTKTEQTMTELEIELNEKIGSEWNIIQEAGKNLKELSGPGLTGLKNMGNTCYLNSIAQVLLSITEFQQRYTNSEKCLDVFKKHLSSLSWDQSSLGQFANNPAKLAEEIQKRIDNIMSDFTYQMCRVGFALYNSLSEDDDFSEKDMTETYKSNLAVTPRSFKHLIGKDHPEFSTNRQQDAHEFFIHLLSLLERSEHKSAMESLGNFFKFMVEERTECLQSKQVRYTKRPDYVLQLSIPMHLATNKAEVEAYNVLKEAKAKDSSVVVGEVVRAKVSLLACLEATFQDEIITDFWSSALQEKAEAKKRTRFSTFPDYLVVQMKKFTIGNDWVPKKLDVSVDMPESIDLNEYRGTGLQADETLLPDVDPPTMKEDAPPEMEVDEEAMINLSQMGFPLERCKEAIIATGNTGIENAAMWLMDNNSPEAAAAPVESGPSNGSVEMIMTMGFTREQAMKALRATDNNLERAADWIFSHPNELDTVDVPVTQSNPTAGVSATAGEGDVAMETNQSSPLTDGSGNYELLAFVSHMGTSTMCGHYVCHIKKDGRWVIFNDEKVAASEQPPKDLGYIYFYRRVRE</sequence>
<evidence type="ECO:0000256" key="4">
    <source>
        <dbReference type="ARBA" id="ARBA00022723"/>
    </source>
</evidence>
<evidence type="ECO:0000256" key="1">
    <source>
        <dbReference type="ARBA" id="ARBA00000707"/>
    </source>
</evidence>
<dbReference type="InterPro" id="IPR016652">
    <property type="entry name" value="Ubiquitinyl_hydrolase"/>
</dbReference>
<dbReference type="InterPro" id="IPR001607">
    <property type="entry name" value="Znf_UBP"/>
</dbReference>
<protein>
    <recommendedName>
        <fullName evidence="11">Ubiquitin carboxyl-terminal hydrolase</fullName>
        <ecNumber evidence="11">3.4.19.12</ecNumber>
    </recommendedName>
</protein>